<sequence length="735" mass="80463">MAPSTESNVPTRPAASSVSPGVPDAKILPVPGVLPHLWHKYQHLLHKDSKVDQRRGAQDPGSSPPASTAPTTPATDPVHSGKAVNKSSGVSGSGAIGQERRTPNPTPTSRVPSSQVPSSHTVSPVNVQHGATQINMQNSPAWSGARGQLRGARGGFRGFPNQHYLPGQPAPPKTFHPRYPYCTPPQRNPPFLGHAFSRGPMTHMAPPRSSQGARTSGGSASTNRKINPAQVRSQWVYGSLMNAPDLVAFPMPRPNYDYSGSSRPSLSPGSTQDGGSQNDRDGSDREAQEPDVRGRIAPEHTIQVHHNSWVKPNWDGQGDHDEALQQASYLKKFIHAWLGRLPAGVIARILDLPGHWYHDIDTNTGLLIPPVEYPHTMVDIRLLDPATAWRQQNWTTGLLVKGRELAFRRSMASRKANGCAGPANDHHVPPQPPAVEGGANERVPSTAQPAVASPKPSVDDNKNNDDGEDEDAGWDRYSPKIRCHLRPATPGDMEGVRTIYNFEVENGLQAADTEPLPAAAFHKILATAREAKMPFIVVVSGPYVPAGATHRESAVFGNSRMGSTPRTGQVLAFGFMSVWEPGLGGDLNGKSRMTARVHVHVHPSHRGKNLGHACLDKLLSTVSYRHAPRGVYDFVNPDEDPVYMQPRHHDRKYYAVMLHHHVRNKCPRSPAAVSQTGALEEKETDRFEDYLQRAFLFYQVAKYEACHRSGGFAPIWIDVVVYKHICQHDLHFTQF</sequence>
<feature type="region of interest" description="Disordered" evidence="1">
    <location>
        <begin position="45"/>
        <end position="227"/>
    </location>
</feature>
<evidence type="ECO:0000313" key="2">
    <source>
        <dbReference type="EMBL" id="KAL1850714.1"/>
    </source>
</evidence>
<name>A0ABR3W1G0_9PEZI</name>
<comment type="caution">
    <text evidence="2">The sequence shown here is derived from an EMBL/GenBank/DDBJ whole genome shotgun (WGS) entry which is preliminary data.</text>
</comment>
<dbReference type="EMBL" id="JAZHXJ010000817">
    <property type="protein sequence ID" value="KAL1850714.1"/>
    <property type="molecule type" value="Genomic_DNA"/>
</dbReference>
<feature type="region of interest" description="Disordered" evidence="1">
    <location>
        <begin position="415"/>
        <end position="475"/>
    </location>
</feature>
<dbReference type="SUPFAM" id="SSF55729">
    <property type="entry name" value="Acyl-CoA N-acyltransferases (Nat)"/>
    <property type="match status" value="1"/>
</dbReference>
<dbReference type="Proteomes" id="UP001586593">
    <property type="component" value="Unassembled WGS sequence"/>
</dbReference>
<feature type="region of interest" description="Disordered" evidence="1">
    <location>
        <begin position="257"/>
        <end position="301"/>
    </location>
</feature>
<gene>
    <name evidence="2" type="ORF">VTK73DRAFT_9604</name>
</gene>
<feature type="region of interest" description="Disordered" evidence="1">
    <location>
        <begin position="1"/>
        <end position="29"/>
    </location>
</feature>
<evidence type="ECO:0008006" key="4">
    <source>
        <dbReference type="Google" id="ProtNLM"/>
    </source>
</evidence>
<feature type="compositionally biased region" description="Low complexity" evidence="1">
    <location>
        <begin position="64"/>
        <end position="75"/>
    </location>
</feature>
<dbReference type="Gene3D" id="3.40.630.30">
    <property type="match status" value="1"/>
</dbReference>
<feature type="compositionally biased region" description="Polar residues" evidence="1">
    <location>
        <begin position="208"/>
        <end position="227"/>
    </location>
</feature>
<protein>
    <recommendedName>
        <fullName evidence="4">N-acetyltransferase domain-containing protein</fullName>
    </recommendedName>
</protein>
<feature type="compositionally biased region" description="Polar residues" evidence="1">
    <location>
        <begin position="1"/>
        <end position="19"/>
    </location>
</feature>
<feature type="compositionally biased region" description="Polar residues" evidence="1">
    <location>
        <begin position="107"/>
        <end position="141"/>
    </location>
</feature>
<feature type="compositionally biased region" description="Low complexity" evidence="1">
    <location>
        <begin position="259"/>
        <end position="270"/>
    </location>
</feature>
<keyword evidence="3" id="KW-1185">Reference proteome</keyword>
<proteinExistence type="predicted"/>
<evidence type="ECO:0000256" key="1">
    <source>
        <dbReference type="SAM" id="MobiDB-lite"/>
    </source>
</evidence>
<reference evidence="2 3" key="1">
    <citation type="journal article" date="2024" name="Commun. Biol.">
        <title>Comparative genomic analysis of thermophilic fungi reveals convergent evolutionary adaptations and gene losses.</title>
        <authorList>
            <person name="Steindorff A.S."/>
            <person name="Aguilar-Pontes M.V."/>
            <person name="Robinson A.J."/>
            <person name="Andreopoulos B."/>
            <person name="LaButti K."/>
            <person name="Kuo A."/>
            <person name="Mondo S."/>
            <person name="Riley R."/>
            <person name="Otillar R."/>
            <person name="Haridas S."/>
            <person name="Lipzen A."/>
            <person name="Grimwood J."/>
            <person name="Schmutz J."/>
            <person name="Clum A."/>
            <person name="Reid I.D."/>
            <person name="Moisan M.C."/>
            <person name="Butler G."/>
            <person name="Nguyen T.T.M."/>
            <person name="Dewar K."/>
            <person name="Conant G."/>
            <person name="Drula E."/>
            <person name="Henrissat B."/>
            <person name="Hansel C."/>
            <person name="Singer S."/>
            <person name="Hutchinson M.I."/>
            <person name="de Vries R.P."/>
            <person name="Natvig D.O."/>
            <person name="Powell A.J."/>
            <person name="Tsang A."/>
            <person name="Grigoriev I.V."/>
        </authorList>
    </citation>
    <scope>NUCLEOTIDE SEQUENCE [LARGE SCALE GENOMIC DNA]</scope>
    <source>
        <strain evidence="2 3">ATCC 24622</strain>
    </source>
</reference>
<feature type="compositionally biased region" description="Basic and acidic residues" evidence="1">
    <location>
        <begin position="45"/>
        <end position="57"/>
    </location>
</feature>
<accession>A0ABR3W1G0</accession>
<evidence type="ECO:0000313" key="3">
    <source>
        <dbReference type="Proteomes" id="UP001586593"/>
    </source>
</evidence>
<feature type="compositionally biased region" description="Basic and acidic residues" evidence="1">
    <location>
        <begin position="278"/>
        <end position="298"/>
    </location>
</feature>
<organism evidence="2 3">
    <name type="scientific">Phialemonium thermophilum</name>
    <dbReference type="NCBI Taxonomy" id="223376"/>
    <lineage>
        <taxon>Eukaryota</taxon>
        <taxon>Fungi</taxon>
        <taxon>Dikarya</taxon>
        <taxon>Ascomycota</taxon>
        <taxon>Pezizomycotina</taxon>
        <taxon>Sordariomycetes</taxon>
        <taxon>Sordariomycetidae</taxon>
        <taxon>Cephalothecales</taxon>
        <taxon>Cephalothecaceae</taxon>
        <taxon>Phialemonium</taxon>
    </lineage>
</organism>
<dbReference type="InterPro" id="IPR016181">
    <property type="entry name" value="Acyl_CoA_acyltransferase"/>
</dbReference>